<dbReference type="GO" id="GO:0050852">
    <property type="term" value="P:T cell receptor signaling pathway"/>
    <property type="evidence" value="ECO:0000318"/>
    <property type="project" value="GO_Central"/>
</dbReference>
<keyword evidence="4" id="KW-0732">Signal</keyword>
<dbReference type="InterPro" id="IPR003599">
    <property type="entry name" value="Ig_sub"/>
</dbReference>
<dbReference type="Proteomes" id="UP000018468">
    <property type="component" value="Unassembled WGS sequence"/>
</dbReference>
<evidence type="ECO:0000256" key="4">
    <source>
        <dbReference type="SAM" id="SignalP"/>
    </source>
</evidence>
<evidence type="ECO:0000313" key="6">
    <source>
        <dbReference type="Ensembl" id="ENSLOCP00000001478.1"/>
    </source>
</evidence>
<accession>W5LZC1</accession>
<dbReference type="InterPro" id="IPR013783">
    <property type="entry name" value="Ig-like_fold"/>
</dbReference>
<dbReference type="InterPro" id="IPR050504">
    <property type="entry name" value="IgSF_BTN/MOG"/>
</dbReference>
<organism evidence="6 7">
    <name type="scientific">Lepisosteus oculatus</name>
    <name type="common">Spotted gar</name>
    <dbReference type="NCBI Taxonomy" id="7918"/>
    <lineage>
        <taxon>Eukaryota</taxon>
        <taxon>Metazoa</taxon>
        <taxon>Chordata</taxon>
        <taxon>Craniata</taxon>
        <taxon>Vertebrata</taxon>
        <taxon>Euteleostomi</taxon>
        <taxon>Actinopterygii</taxon>
        <taxon>Neopterygii</taxon>
        <taxon>Holostei</taxon>
        <taxon>Semionotiformes</taxon>
        <taxon>Lepisosteidae</taxon>
        <taxon>Lepisosteus</taxon>
    </lineage>
</organism>
<name>W5LZC1_LEPOC</name>
<dbReference type="InParanoid" id="W5LZC1"/>
<dbReference type="AlphaFoldDB" id="W5LZC1"/>
<dbReference type="GO" id="GO:0009897">
    <property type="term" value="C:external side of plasma membrane"/>
    <property type="evidence" value="ECO:0000318"/>
    <property type="project" value="GO_Central"/>
</dbReference>
<reference evidence="6" key="2">
    <citation type="submission" date="2025-08" db="UniProtKB">
        <authorList>
            <consortium name="Ensembl"/>
        </authorList>
    </citation>
    <scope>IDENTIFICATION</scope>
</reference>
<keyword evidence="3" id="KW-0393">Immunoglobulin domain</keyword>
<sequence>MKADQSQCLFVTLLFLHQSSVSGSETFRVVGPAAPVFVFPGEDAVLPCYLSPDISAVDLEIRWFRDGYDNFVCLYEAQDYNIIRQNPAYRRRVNLFLGELPRGNVSLILRDVRRSDHGQYRCMVLSGRRYDDDTVIDLGVRGESLSVWFTV</sequence>
<comment type="subcellular location">
    <subcellularLocation>
        <location evidence="1">Membrane</location>
    </subcellularLocation>
</comment>
<evidence type="ECO:0000259" key="5">
    <source>
        <dbReference type="PROSITE" id="PS50835"/>
    </source>
</evidence>
<dbReference type="STRING" id="7918.ENSLOCP00000001478"/>
<dbReference type="GO" id="GO:0005102">
    <property type="term" value="F:signaling receptor binding"/>
    <property type="evidence" value="ECO:0000318"/>
    <property type="project" value="GO_Central"/>
</dbReference>
<dbReference type="HOGENOM" id="CLU_013137_10_4_1"/>
<dbReference type="Pfam" id="PF07686">
    <property type="entry name" value="V-set"/>
    <property type="match status" value="1"/>
</dbReference>
<keyword evidence="2" id="KW-0472">Membrane</keyword>
<dbReference type="GO" id="GO:0001817">
    <property type="term" value="P:regulation of cytokine production"/>
    <property type="evidence" value="ECO:0000318"/>
    <property type="project" value="GO_Central"/>
</dbReference>
<dbReference type="InterPro" id="IPR036179">
    <property type="entry name" value="Ig-like_dom_sf"/>
</dbReference>
<dbReference type="OMA" id="CYFESST"/>
<dbReference type="SMART" id="SM00409">
    <property type="entry name" value="IG"/>
    <property type="match status" value="1"/>
</dbReference>
<evidence type="ECO:0000256" key="1">
    <source>
        <dbReference type="ARBA" id="ARBA00004370"/>
    </source>
</evidence>
<feature type="chain" id="PRO_5004865330" description="Ig-like domain-containing protein" evidence="4">
    <location>
        <begin position="24"/>
        <end position="151"/>
    </location>
</feature>
<dbReference type="Gene3D" id="2.60.40.10">
    <property type="entry name" value="Immunoglobulins"/>
    <property type="match status" value="1"/>
</dbReference>
<keyword evidence="7" id="KW-1185">Reference proteome</keyword>
<dbReference type="PANTHER" id="PTHR24100:SF130">
    <property type="entry name" value="BUTYROPHILIN-LIKE PROTEIN 9"/>
    <property type="match status" value="1"/>
</dbReference>
<evidence type="ECO:0000256" key="2">
    <source>
        <dbReference type="ARBA" id="ARBA00023136"/>
    </source>
</evidence>
<dbReference type="FunFam" id="2.60.40.10:FF:002490">
    <property type="entry name" value="Uncharacterized protein"/>
    <property type="match status" value="1"/>
</dbReference>
<evidence type="ECO:0000256" key="3">
    <source>
        <dbReference type="ARBA" id="ARBA00023319"/>
    </source>
</evidence>
<feature type="domain" description="Ig-like" evidence="5">
    <location>
        <begin position="25"/>
        <end position="124"/>
    </location>
</feature>
<dbReference type="PANTHER" id="PTHR24100">
    <property type="entry name" value="BUTYROPHILIN"/>
    <property type="match status" value="1"/>
</dbReference>
<dbReference type="SUPFAM" id="SSF48726">
    <property type="entry name" value="Immunoglobulin"/>
    <property type="match status" value="1"/>
</dbReference>
<dbReference type="InterPro" id="IPR007110">
    <property type="entry name" value="Ig-like_dom"/>
</dbReference>
<dbReference type="Ensembl" id="ENSLOCT00000001483.1">
    <property type="protein sequence ID" value="ENSLOCP00000001478.1"/>
    <property type="gene ID" value="ENSLOCG00000001303.1"/>
</dbReference>
<dbReference type="PROSITE" id="PS50835">
    <property type="entry name" value="IG_LIKE"/>
    <property type="match status" value="1"/>
</dbReference>
<feature type="signal peptide" evidence="4">
    <location>
        <begin position="1"/>
        <end position="23"/>
    </location>
</feature>
<dbReference type="GeneTree" id="ENSGT01120000271914"/>
<evidence type="ECO:0000313" key="7">
    <source>
        <dbReference type="Proteomes" id="UP000018468"/>
    </source>
</evidence>
<dbReference type="InterPro" id="IPR013106">
    <property type="entry name" value="Ig_V-set"/>
</dbReference>
<protein>
    <recommendedName>
        <fullName evidence="5">Ig-like domain-containing protein</fullName>
    </recommendedName>
</protein>
<reference evidence="7" key="1">
    <citation type="submission" date="2011-12" db="EMBL/GenBank/DDBJ databases">
        <title>The Draft Genome of Lepisosteus oculatus.</title>
        <authorList>
            <consortium name="The Broad Institute Genome Assembly &amp; Analysis Group"/>
            <consortium name="Computational R&amp;D Group"/>
            <consortium name="and Sequencing Platform"/>
            <person name="Di Palma F."/>
            <person name="Alfoldi J."/>
            <person name="Johnson J."/>
            <person name="Berlin A."/>
            <person name="Gnerre S."/>
            <person name="Jaffe D."/>
            <person name="MacCallum I."/>
            <person name="Young S."/>
            <person name="Walker B.J."/>
            <person name="Lander E.S."/>
            <person name="Lindblad-Toh K."/>
        </authorList>
    </citation>
    <scope>NUCLEOTIDE SEQUENCE [LARGE SCALE GENOMIC DNA]</scope>
</reference>
<dbReference type="Bgee" id="ENSLOCG00000001303">
    <property type="expression patterns" value="Expressed in intestine and 9 other cell types or tissues"/>
</dbReference>
<proteinExistence type="predicted"/>
<reference evidence="6" key="3">
    <citation type="submission" date="2025-09" db="UniProtKB">
        <authorList>
            <consortium name="Ensembl"/>
        </authorList>
    </citation>
    <scope>IDENTIFICATION</scope>
</reference>